<dbReference type="Gene3D" id="3.40.50.720">
    <property type="entry name" value="NAD(P)-binding Rossmann-like Domain"/>
    <property type="match status" value="1"/>
</dbReference>
<keyword evidence="5" id="KW-1185">Reference proteome</keyword>
<evidence type="ECO:0008006" key="6">
    <source>
        <dbReference type="Google" id="ProtNLM"/>
    </source>
</evidence>
<sequence length="301" mass="33534">MGRRYILPGGSGFLGASLARDLVSRGHEVTVLTRGANRFEDGISYVYWDGKTLGDWKEEINGADGVINFTGRSVNCLYTKKNRKEILSSRIDSVRVLHQVIRECNEPPEVFVQTGSLAIFGDTREVCDEDAPHGDNFSVEVCQRWEEAFFTENLSETRQSLLRIGFVLGRDGGALEPLQKLAKYGLGGTIGSGKQYISWLHIDDLNAMFREVLTNEKEGIYNATGPNPVTNHTFMKTLRTAIGKGWSPPAPAPFVRLGAVLIMRADPSLALTGRNCIPRRFLDEGFHFKHTDLVETLRELT</sequence>
<dbReference type="Proteomes" id="UP000198534">
    <property type="component" value="Unassembled WGS sequence"/>
</dbReference>
<dbReference type="STRING" id="1048340.SAMN05444487_1012"/>
<dbReference type="RefSeq" id="WP_091734437.1">
    <property type="nucleotide sequence ID" value="NZ_FNNQ01000001.1"/>
</dbReference>
<dbReference type="AlphaFoldDB" id="A0A1H2PZH7"/>
<evidence type="ECO:0000259" key="3">
    <source>
        <dbReference type="Pfam" id="PF08338"/>
    </source>
</evidence>
<dbReference type="InterPro" id="IPR010099">
    <property type="entry name" value="SDR39U1"/>
</dbReference>
<evidence type="ECO:0000259" key="2">
    <source>
        <dbReference type="Pfam" id="PF01370"/>
    </source>
</evidence>
<gene>
    <name evidence="4" type="ORF">SAMN05444487_1012</name>
</gene>
<dbReference type="InterPro" id="IPR013549">
    <property type="entry name" value="DUF1731"/>
</dbReference>
<name>A0A1H2PZH7_9BACL</name>
<comment type="similarity">
    <text evidence="1">Belongs to the NAD(P)-dependent epimerase/dehydratase family. SDR39U1 subfamily.</text>
</comment>
<reference evidence="4 5" key="1">
    <citation type="submission" date="2016-10" db="EMBL/GenBank/DDBJ databases">
        <authorList>
            <person name="de Groot N.N."/>
        </authorList>
    </citation>
    <scope>NUCLEOTIDE SEQUENCE [LARGE SCALE GENOMIC DNA]</scope>
    <source>
        <strain evidence="4 5">DSM 45610</strain>
    </source>
</reference>
<evidence type="ECO:0000313" key="5">
    <source>
        <dbReference type="Proteomes" id="UP000198534"/>
    </source>
</evidence>
<dbReference type="Pfam" id="PF08338">
    <property type="entry name" value="DUF1731"/>
    <property type="match status" value="1"/>
</dbReference>
<dbReference type="PANTHER" id="PTHR11092">
    <property type="entry name" value="SUGAR NUCLEOTIDE EPIMERASE RELATED"/>
    <property type="match status" value="1"/>
</dbReference>
<dbReference type="InterPro" id="IPR001509">
    <property type="entry name" value="Epimerase_deHydtase"/>
</dbReference>
<proteinExistence type="inferred from homology"/>
<dbReference type="InterPro" id="IPR036291">
    <property type="entry name" value="NAD(P)-bd_dom_sf"/>
</dbReference>
<dbReference type="SUPFAM" id="SSF51735">
    <property type="entry name" value="NAD(P)-binding Rossmann-fold domains"/>
    <property type="match status" value="1"/>
</dbReference>
<feature type="domain" description="NAD-dependent epimerase/dehydratase" evidence="2">
    <location>
        <begin position="9"/>
        <end position="131"/>
    </location>
</feature>
<evidence type="ECO:0000256" key="1">
    <source>
        <dbReference type="ARBA" id="ARBA00009353"/>
    </source>
</evidence>
<feature type="domain" description="DUF1731" evidence="3">
    <location>
        <begin position="250"/>
        <end position="300"/>
    </location>
</feature>
<dbReference type="Pfam" id="PF01370">
    <property type="entry name" value="Epimerase"/>
    <property type="match status" value="1"/>
</dbReference>
<evidence type="ECO:0000313" key="4">
    <source>
        <dbReference type="EMBL" id="SDV99669.1"/>
    </source>
</evidence>
<accession>A0A1H2PZH7</accession>
<dbReference type="EMBL" id="FNNQ01000001">
    <property type="protein sequence ID" value="SDV99669.1"/>
    <property type="molecule type" value="Genomic_DNA"/>
</dbReference>
<dbReference type="NCBIfam" id="TIGR01777">
    <property type="entry name" value="yfcH"/>
    <property type="match status" value="1"/>
</dbReference>
<organism evidence="4 5">
    <name type="scientific">Marininema mesophilum</name>
    <dbReference type="NCBI Taxonomy" id="1048340"/>
    <lineage>
        <taxon>Bacteria</taxon>
        <taxon>Bacillati</taxon>
        <taxon>Bacillota</taxon>
        <taxon>Bacilli</taxon>
        <taxon>Bacillales</taxon>
        <taxon>Thermoactinomycetaceae</taxon>
        <taxon>Marininema</taxon>
    </lineage>
</organism>
<dbReference type="PANTHER" id="PTHR11092:SF0">
    <property type="entry name" value="EPIMERASE FAMILY PROTEIN SDR39U1"/>
    <property type="match status" value="1"/>
</dbReference>
<protein>
    <recommendedName>
        <fullName evidence="6">TIGR01777 family protein</fullName>
    </recommendedName>
</protein>
<dbReference type="OrthoDB" id="9801773at2"/>